<evidence type="ECO:0000313" key="2">
    <source>
        <dbReference type="Proteomes" id="UP000748531"/>
    </source>
</evidence>
<proteinExistence type="predicted"/>
<accession>A0A8J4T147</accession>
<feature type="non-terminal residue" evidence="1">
    <location>
        <position position="41"/>
    </location>
</feature>
<keyword evidence="2" id="KW-1185">Reference proteome</keyword>
<dbReference type="EMBL" id="LUCH01009374">
    <property type="protein sequence ID" value="KAF5396043.1"/>
    <property type="molecule type" value="Genomic_DNA"/>
</dbReference>
<sequence length="41" mass="4805">MCAFFLTLLFSNWFSPSILTLYFCIHIFITKSSKGYFCSLL</sequence>
<dbReference type="Proteomes" id="UP000748531">
    <property type="component" value="Unassembled WGS sequence"/>
</dbReference>
<comment type="caution">
    <text evidence="1">The sequence shown here is derived from an EMBL/GenBank/DDBJ whole genome shotgun (WGS) entry which is preliminary data.</text>
</comment>
<gene>
    <name evidence="1" type="ORF">PHET_11107</name>
</gene>
<dbReference type="AlphaFoldDB" id="A0A8J4T147"/>
<evidence type="ECO:0000313" key="1">
    <source>
        <dbReference type="EMBL" id="KAF5396043.1"/>
    </source>
</evidence>
<name>A0A8J4T147_9TREM</name>
<reference evidence="1" key="1">
    <citation type="submission" date="2019-05" db="EMBL/GenBank/DDBJ databases">
        <title>Annotation for the trematode Paragonimus heterotremus.</title>
        <authorList>
            <person name="Choi Y.-J."/>
        </authorList>
    </citation>
    <scope>NUCLEOTIDE SEQUENCE</scope>
    <source>
        <strain evidence="1">LC</strain>
    </source>
</reference>
<organism evidence="1 2">
    <name type="scientific">Paragonimus heterotremus</name>
    <dbReference type="NCBI Taxonomy" id="100268"/>
    <lineage>
        <taxon>Eukaryota</taxon>
        <taxon>Metazoa</taxon>
        <taxon>Spiralia</taxon>
        <taxon>Lophotrochozoa</taxon>
        <taxon>Platyhelminthes</taxon>
        <taxon>Trematoda</taxon>
        <taxon>Digenea</taxon>
        <taxon>Plagiorchiida</taxon>
        <taxon>Troglotremata</taxon>
        <taxon>Troglotrematidae</taxon>
        <taxon>Paragonimus</taxon>
    </lineage>
</organism>
<protein>
    <submittedName>
        <fullName evidence="1">Uncharacterized protein</fullName>
    </submittedName>
</protein>